<evidence type="ECO:0000256" key="3">
    <source>
        <dbReference type="ARBA" id="ARBA00022692"/>
    </source>
</evidence>
<feature type="transmembrane region" description="Helical" evidence="6">
    <location>
        <begin position="192"/>
        <end position="210"/>
    </location>
</feature>
<evidence type="ECO:0000313" key="8">
    <source>
        <dbReference type="Proteomes" id="UP001254165"/>
    </source>
</evidence>
<name>A0ABU3NJW7_9CHLR</name>
<evidence type="ECO:0000256" key="4">
    <source>
        <dbReference type="ARBA" id="ARBA00022989"/>
    </source>
</evidence>
<reference evidence="7 8" key="1">
    <citation type="submission" date="2023-07" db="EMBL/GenBank/DDBJ databases">
        <title>Novel species of Thermanaerothrix with wide hydrolytic capabilities.</title>
        <authorList>
            <person name="Zayulina K.S."/>
            <person name="Podosokorskaya O.A."/>
            <person name="Elcheninov A.G."/>
        </authorList>
    </citation>
    <scope>NUCLEOTIDE SEQUENCE [LARGE SCALE GENOMIC DNA]</scope>
    <source>
        <strain evidence="7 8">4228-RoL</strain>
    </source>
</reference>
<keyword evidence="4 6" id="KW-1133">Transmembrane helix</keyword>
<dbReference type="Proteomes" id="UP001254165">
    <property type="component" value="Unassembled WGS sequence"/>
</dbReference>
<protein>
    <recommendedName>
        <fullName evidence="9">Tellurium resistance protein TerC</fullName>
    </recommendedName>
</protein>
<dbReference type="PANTHER" id="PTHR30238:SF4">
    <property type="entry name" value="SLL1022 PROTEIN"/>
    <property type="match status" value="1"/>
</dbReference>
<dbReference type="Pfam" id="PF03741">
    <property type="entry name" value="TerC"/>
    <property type="match status" value="1"/>
</dbReference>
<keyword evidence="5 6" id="KW-0472">Membrane</keyword>
<comment type="caution">
    <text evidence="7">The sequence shown here is derived from an EMBL/GenBank/DDBJ whole genome shotgun (WGS) entry which is preliminary data.</text>
</comment>
<accession>A0ABU3NJW7</accession>
<evidence type="ECO:0000256" key="5">
    <source>
        <dbReference type="ARBA" id="ARBA00023136"/>
    </source>
</evidence>
<dbReference type="InterPro" id="IPR005496">
    <property type="entry name" value="Integral_membrane_TerC"/>
</dbReference>
<gene>
    <name evidence="7" type="ORF">QYE77_02640</name>
</gene>
<keyword evidence="3 6" id="KW-0812">Transmembrane</keyword>
<feature type="transmembrane region" description="Helical" evidence="6">
    <location>
        <begin position="73"/>
        <end position="92"/>
    </location>
</feature>
<sequence>MDWSIPIIILQLILLEGLLSIDNAAVLGAMVAHLPDDQPVQWPRPLMKLGHRLHTILGNQRTAALRVGLLGAYLGRGLMLALAAWVIHYPWLRILGAAYLIRLAFDNLGQAEPGEEDAHAHPLEQHSFWMIVLTVEMTDLVFSLDNVVAAVSLSNRFWVIMIGVAIGILMMRFAAGIFSYAVTREPILKPAAYLLVLAIGVELLLEEWIGLEINDWLRFGISVTILLSALLYAHSKFLQHLRPVLVWIGQGFANVNELVDWALVPLVVVLRWITRIPYLVYRAVSRTVEHL</sequence>
<evidence type="ECO:0000313" key="7">
    <source>
        <dbReference type="EMBL" id="MDT8897149.1"/>
    </source>
</evidence>
<evidence type="ECO:0000256" key="6">
    <source>
        <dbReference type="SAM" id="Phobius"/>
    </source>
</evidence>
<evidence type="ECO:0000256" key="1">
    <source>
        <dbReference type="ARBA" id="ARBA00004141"/>
    </source>
</evidence>
<dbReference type="RefSeq" id="WP_315623799.1">
    <property type="nucleotide sequence ID" value="NZ_JAUHMF010000001.1"/>
</dbReference>
<feature type="transmembrane region" description="Helical" evidence="6">
    <location>
        <begin position="12"/>
        <end position="34"/>
    </location>
</feature>
<evidence type="ECO:0008006" key="9">
    <source>
        <dbReference type="Google" id="ProtNLM"/>
    </source>
</evidence>
<proteinExistence type="inferred from homology"/>
<dbReference type="EMBL" id="JAUHMF010000001">
    <property type="protein sequence ID" value="MDT8897149.1"/>
    <property type="molecule type" value="Genomic_DNA"/>
</dbReference>
<dbReference type="PANTHER" id="PTHR30238">
    <property type="entry name" value="MEMBRANE BOUND PREDICTED REDOX MODULATOR"/>
    <property type="match status" value="1"/>
</dbReference>
<dbReference type="InterPro" id="IPR022493">
    <property type="entry name" value="CHP03716_TM_YkoY"/>
</dbReference>
<organism evidence="7 8">
    <name type="scientific">Thermanaerothrix solaris</name>
    <dbReference type="NCBI Taxonomy" id="3058434"/>
    <lineage>
        <taxon>Bacteria</taxon>
        <taxon>Bacillati</taxon>
        <taxon>Chloroflexota</taxon>
        <taxon>Anaerolineae</taxon>
        <taxon>Anaerolineales</taxon>
        <taxon>Anaerolineaceae</taxon>
        <taxon>Thermanaerothrix</taxon>
    </lineage>
</organism>
<comment type="subcellular location">
    <subcellularLocation>
        <location evidence="1">Membrane</location>
        <topology evidence="1">Multi-pass membrane protein</topology>
    </subcellularLocation>
</comment>
<keyword evidence="8" id="KW-1185">Reference proteome</keyword>
<feature type="transmembrane region" description="Helical" evidence="6">
    <location>
        <begin position="157"/>
        <end position="180"/>
    </location>
</feature>
<comment type="similarity">
    <text evidence="2">Belongs to the TerC family.</text>
</comment>
<evidence type="ECO:0000256" key="2">
    <source>
        <dbReference type="ARBA" id="ARBA00007511"/>
    </source>
</evidence>
<dbReference type="NCBIfam" id="TIGR03716">
    <property type="entry name" value="R_switched_YkoY"/>
    <property type="match status" value="1"/>
</dbReference>
<feature type="transmembrane region" description="Helical" evidence="6">
    <location>
        <begin position="216"/>
        <end position="233"/>
    </location>
</feature>